<evidence type="ECO:0000256" key="1">
    <source>
        <dbReference type="ARBA" id="ARBA00023002"/>
    </source>
</evidence>
<dbReference type="InterPro" id="IPR050369">
    <property type="entry name" value="RBOH/FRE"/>
</dbReference>
<feature type="compositionally biased region" description="Basic and acidic residues" evidence="2">
    <location>
        <begin position="308"/>
        <end position="320"/>
    </location>
</feature>
<evidence type="ECO:0000313" key="5">
    <source>
        <dbReference type="Proteomes" id="UP001474421"/>
    </source>
</evidence>
<comment type="caution">
    <text evidence="4">The sequence shown here is derived from an EMBL/GenBank/DDBJ whole genome shotgun (WGS) entry which is preliminary data.</text>
</comment>
<dbReference type="Gene3D" id="2.40.30.10">
    <property type="entry name" value="Translation factors"/>
    <property type="match status" value="1"/>
</dbReference>
<dbReference type="AlphaFoldDB" id="A0AAW1AXD6"/>
<evidence type="ECO:0000259" key="3">
    <source>
        <dbReference type="PROSITE" id="PS51384"/>
    </source>
</evidence>
<dbReference type="GO" id="GO:0042554">
    <property type="term" value="P:superoxide anion generation"/>
    <property type="evidence" value="ECO:0007669"/>
    <property type="project" value="TreeGrafter"/>
</dbReference>
<feature type="region of interest" description="Disordered" evidence="2">
    <location>
        <begin position="285"/>
        <end position="320"/>
    </location>
</feature>
<gene>
    <name evidence="4" type="ORF">NXF25_015829</name>
</gene>
<dbReference type="FunFam" id="2.40.30.10:FF:000056">
    <property type="entry name" value="NADPH oxidase 5"/>
    <property type="match status" value="1"/>
</dbReference>
<sequence>MARCVTHRYENVKVVEVEKEATTKGEAPPITEMKLDIELPSSLSSEASEAEIKLDVEITPSPSTVPPATQVTHLVIKKPPFFHCKPGDYVYLNIPVIARYEWHPFTISSAPEQPETIWLHVRSLGQWTYRLHEYFWNFQEPFDDNPELSAAKKSRNKNRLSNFVQVDFVWINRDQKSFEWFISLLTQLEAIQESEEPKERNGFAIGFGGAARWRLDEPGFNRRRPAEALPPRRSRGKSARRGRGRFPPCRAVCDWRPDGEAGVGGGERAGLPERVREGGALLIAGGGSRVARETEARQPGPAPKGSRGRRDGAALRMRGERGSERAAALLLCPGSAGLSALTHFP</sequence>
<dbReference type="Proteomes" id="UP001474421">
    <property type="component" value="Unassembled WGS sequence"/>
</dbReference>
<keyword evidence="5" id="KW-1185">Reference proteome</keyword>
<keyword evidence="1" id="KW-0560">Oxidoreductase</keyword>
<dbReference type="SUPFAM" id="SSF63380">
    <property type="entry name" value="Riboflavin synthase domain-like"/>
    <property type="match status" value="1"/>
</dbReference>
<evidence type="ECO:0000313" key="4">
    <source>
        <dbReference type="EMBL" id="KAK9394166.1"/>
    </source>
</evidence>
<dbReference type="InterPro" id="IPR013112">
    <property type="entry name" value="FAD-bd_8"/>
</dbReference>
<dbReference type="InterPro" id="IPR017938">
    <property type="entry name" value="Riboflavin_synthase-like_b-brl"/>
</dbReference>
<feature type="compositionally biased region" description="Basic residues" evidence="2">
    <location>
        <begin position="232"/>
        <end position="243"/>
    </location>
</feature>
<feature type="domain" description="FAD-binding FR-type" evidence="3">
    <location>
        <begin position="7"/>
        <end position="166"/>
    </location>
</feature>
<dbReference type="PROSITE" id="PS51384">
    <property type="entry name" value="FAD_FR"/>
    <property type="match status" value="1"/>
</dbReference>
<accession>A0AAW1AXD6</accession>
<dbReference type="GO" id="GO:0006952">
    <property type="term" value="P:defense response"/>
    <property type="evidence" value="ECO:0007669"/>
    <property type="project" value="TreeGrafter"/>
</dbReference>
<evidence type="ECO:0000256" key="2">
    <source>
        <dbReference type="SAM" id="MobiDB-lite"/>
    </source>
</evidence>
<feature type="region of interest" description="Disordered" evidence="2">
    <location>
        <begin position="219"/>
        <end position="243"/>
    </location>
</feature>
<dbReference type="PANTHER" id="PTHR11972:SF58">
    <property type="entry name" value="NADPH OXIDASE 5"/>
    <property type="match status" value="1"/>
</dbReference>
<dbReference type="Gene3D" id="3.40.50.80">
    <property type="entry name" value="Nucleotide-binding domain of ferredoxin-NADP reductase (FNR) module"/>
    <property type="match status" value="1"/>
</dbReference>
<protein>
    <submittedName>
        <fullName evidence="4">NADPH oxidase 5</fullName>
    </submittedName>
</protein>
<dbReference type="Pfam" id="PF08022">
    <property type="entry name" value="FAD_binding_8"/>
    <property type="match status" value="1"/>
</dbReference>
<organism evidence="4 5">
    <name type="scientific">Crotalus adamanteus</name>
    <name type="common">Eastern diamondback rattlesnake</name>
    <dbReference type="NCBI Taxonomy" id="8729"/>
    <lineage>
        <taxon>Eukaryota</taxon>
        <taxon>Metazoa</taxon>
        <taxon>Chordata</taxon>
        <taxon>Craniata</taxon>
        <taxon>Vertebrata</taxon>
        <taxon>Euteleostomi</taxon>
        <taxon>Lepidosauria</taxon>
        <taxon>Squamata</taxon>
        <taxon>Bifurcata</taxon>
        <taxon>Unidentata</taxon>
        <taxon>Episquamata</taxon>
        <taxon>Toxicofera</taxon>
        <taxon>Serpentes</taxon>
        <taxon>Colubroidea</taxon>
        <taxon>Viperidae</taxon>
        <taxon>Crotalinae</taxon>
        <taxon>Crotalus</taxon>
    </lineage>
</organism>
<reference evidence="4 5" key="1">
    <citation type="journal article" date="2024" name="Proc. Natl. Acad. Sci. U.S.A.">
        <title>The genetic regulatory architecture and epigenomic basis for age-related changes in rattlesnake venom.</title>
        <authorList>
            <person name="Hogan M.P."/>
            <person name="Holding M.L."/>
            <person name="Nystrom G.S."/>
            <person name="Colston T.J."/>
            <person name="Bartlett D.A."/>
            <person name="Mason A.J."/>
            <person name="Ellsworth S.A."/>
            <person name="Rautsaw R.M."/>
            <person name="Lawrence K.C."/>
            <person name="Strickland J.L."/>
            <person name="He B."/>
            <person name="Fraser P."/>
            <person name="Margres M.J."/>
            <person name="Gilbert D.M."/>
            <person name="Gibbs H.L."/>
            <person name="Parkinson C.L."/>
            <person name="Rokyta D.R."/>
        </authorList>
    </citation>
    <scope>NUCLEOTIDE SEQUENCE [LARGE SCALE GENOMIC DNA]</scope>
    <source>
        <strain evidence="4">DRR0105</strain>
    </source>
</reference>
<dbReference type="EMBL" id="JAOTOJ010000012">
    <property type="protein sequence ID" value="KAK9394166.1"/>
    <property type="molecule type" value="Genomic_DNA"/>
</dbReference>
<proteinExistence type="predicted"/>
<dbReference type="GO" id="GO:0016175">
    <property type="term" value="F:superoxide-generating NAD(P)H oxidase activity"/>
    <property type="evidence" value="ECO:0007669"/>
    <property type="project" value="TreeGrafter"/>
</dbReference>
<dbReference type="CDD" id="cd06186">
    <property type="entry name" value="NOX_Duox_like_FAD_NADP"/>
    <property type="match status" value="1"/>
</dbReference>
<dbReference type="GO" id="GO:0043020">
    <property type="term" value="C:NADPH oxidase complex"/>
    <property type="evidence" value="ECO:0007669"/>
    <property type="project" value="TreeGrafter"/>
</dbReference>
<dbReference type="PANTHER" id="PTHR11972">
    <property type="entry name" value="NADPH OXIDASE"/>
    <property type="match status" value="1"/>
</dbReference>
<dbReference type="InterPro" id="IPR039261">
    <property type="entry name" value="FNR_nucleotide-bd"/>
</dbReference>
<dbReference type="InterPro" id="IPR017927">
    <property type="entry name" value="FAD-bd_FR_type"/>
</dbReference>
<name>A0AAW1AXD6_CROAD</name>